<reference evidence="3 4" key="1">
    <citation type="submission" date="2016-11" db="EMBL/GenBank/DDBJ databases">
        <authorList>
            <person name="Jaros S."/>
            <person name="Januszkiewicz K."/>
            <person name="Wedrychowicz H."/>
        </authorList>
    </citation>
    <scope>NUCLEOTIDE SEQUENCE [LARGE SCALE GENOMIC DNA]</scope>
    <source>
        <strain evidence="3 4">DSM 12906</strain>
    </source>
</reference>
<dbReference type="SUPFAM" id="SSF53474">
    <property type="entry name" value="alpha/beta-Hydrolases"/>
    <property type="match status" value="1"/>
</dbReference>
<proteinExistence type="predicted"/>
<dbReference type="EMBL" id="FQZG01000066">
    <property type="protein sequence ID" value="SHJ65867.1"/>
    <property type="molecule type" value="Genomic_DNA"/>
</dbReference>
<keyword evidence="4" id="KW-1185">Reference proteome</keyword>
<dbReference type="Pfam" id="PF20434">
    <property type="entry name" value="BD-FAE"/>
    <property type="match status" value="1"/>
</dbReference>
<protein>
    <submittedName>
        <fullName evidence="3">Acetyl esterase/lipase</fullName>
    </submittedName>
</protein>
<dbReference type="PANTHER" id="PTHR48081:SF6">
    <property type="entry name" value="PEPTIDASE S9 PROLYL OLIGOPEPTIDASE CATALYTIC DOMAIN-CONTAINING PROTEIN"/>
    <property type="match status" value="1"/>
</dbReference>
<dbReference type="STRING" id="1123357.SAMN02745244_02984"/>
<dbReference type="RefSeq" id="WP_073189726.1">
    <property type="nucleotide sequence ID" value="NZ_FQZG01000066.1"/>
</dbReference>
<dbReference type="InterPro" id="IPR049492">
    <property type="entry name" value="BD-FAE-like_dom"/>
</dbReference>
<dbReference type="PANTHER" id="PTHR48081">
    <property type="entry name" value="AB HYDROLASE SUPERFAMILY PROTEIN C4A8.06C"/>
    <property type="match status" value="1"/>
</dbReference>
<keyword evidence="1" id="KW-0378">Hydrolase</keyword>
<organism evidence="3 4">
    <name type="scientific">Tessaracoccus bendigoensis DSM 12906</name>
    <dbReference type="NCBI Taxonomy" id="1123357"/>
    <lineage>
        <taxon>Bacteria</taxon>
        <taxon>Bacillati</taxon>
        <taxon>Actinomycetota</taxon>
        <taxon>Actinomycetes</taxon>
        <taxon>Propionibacteriales</taxon>
        <taxon>Propionibacteriaceae</taxon>
        <taxon>Tessaracoccus</taxon>
    </lineage>
</organism>
<dbReference type="Gene3D" id="3.40.50.1820">
    <property type="entry name" value="alpha/beta hydrolase"/>
    <property type="match status" value="1"/>
</dbReference>
<feature type="domain" description="BD-FAE-like" evidence="2">
    <location>
        <begin position="80"/>
        <end position="204"/>
    </location>
</feature>
<name>A0A1M6L3S4_9ACTN</name>
<dbReference type="InterPro" id="IPR029058">
    <property type="entry name" value="AB_hydrolase_fold"/>
</dbReference>
<dbReference type="Proteomes" id="UP000184512">
    <property type="component" value="Unassembled WGS sequence"/>
</dbReference>
<dbReference type="InterPro" id="IPR050300">
    <property type="entry name" value="GDXG_lipolytic_enzyme"/>
</dbReference>
<gene>
    <name evidence="3" type="ORF">SAMN02745244_02984</name>
</gene>
<accession>A0A1M6L3S4</accession>
<dbReference type="AlphaFoldDB" id="A0A1M6L3S4"/>
<sequence>MNLREGQVNPTPSDLVLDAVVDPAVNQTFFLWEEGNMASLPEQQGAEMVSGEDGVGFRPTVVTYPVLAGVQIKGAVLVNAGGAFQFRSNGVEGEPTAQALAELGYQSFLVNYRLRPYTQEEAALDLQRAVRFVRAHADDYGFDPADIAVMGFSAGGILSGEQALNFQGTVNGTSLDADYRPDALDEVSADVGAVGVIYSFYGRLSVASTDVEAFRRADLPPAFYLWGSEDPFTDQFPQSVAALREAGVAVENMCLTGGRTASAPGVAGSTSSSTAG</sequence>
<evidence type="ECO:0000259" key="2">
    <source>
        <dbReference type="Pfam" id="PF20434"/>
    </source>
</evidence>
<evidence type="ECO:0000256" key="1">
    <source>
        <dbReference type="ARBA" id="ARBA00022801"/>
    </source>
</evidence>
<dbReference type="GO" id="GO:0016787">
    <property type="term" value="F:hydrolase activity"/>
    <property type="evidence" value="ECO:0007669"/>
    <property type="project" value="UniProtKB-KW"/>
</dbReference>
<evidence type="ECO:0000313" key="3">
    <source>
        <dbReference type="EMBL" id="SHJ65867.1"/>
    </source>
</evidence>
<evidence type="ECO:0000313" key="4">
    <source>
        <dbReference type="Proteomes" id="UP000184512"/>
    </source>
</evidence>